<evidence type="ECO:0000256" key="2">
    <source>
        <dbReference type="SAM" id="MobiDB-lite"/>
    </source>
</evidence>
<name>A0A2H3E0Y2_ARMGA</name>
<dbReference type="AlphaFoldDB" id="A0A2H3E0Y2"/>
<gene>
    <name evidence="3" type="ORF">ARMGADRAFT_518559</name>
</gene>
<protein>
    <submittedName>
        <fullName evidence="3">Uncharacterized protein</fullName>
    </submittedName>
</protein>
<dbReference type="OrthoDB" id="6270329at2759"/>
<keyword evidence="1" id="KW-0175">Coiled coil</keyword>
<feature type="coiled-coil region" evidence="1">
    <location>
        <begin position="11"/>
        <end position="49"/>
    </location>
</feature>
<keyword evidence="4" id="KW-1185">Reference proteome</keyword>
<dbReference type="InParanoid" id="A0A2H3E0Y2"/>
<evidence type="ECO:0000313" key="4">
    <source>
        <dbReference type="Proteomes" id="UP000217790"/>
    </source>
</evidence>
<feature type="compositionally biased region" description="Polar residues" evidence="2">
    <location>
        <begin position="167"/>
        <end position="181"/>
    </location>
</feature>
<sequence length="187" mass="21222">MADATVRARGERAAKSEVERLERQLEMEKMKTKDEITRLRRVLDDERIETRLGIARAHFPPVPKTTTGTKWARFAIDCSSSDVDEEDPPDHLSRSLPSRVTKRVRLNDNAVPSPSRPGSSTSNRIDLRTMKPMQWPRPKFPRRSQVQAKIERGPKSLLRNAPMRPVPQSNRGDIDHSTSALFGSDSD</sequence>
<organism evidence="3 4">
    <name type="scientific">Armillaria gallica</name>
    <name type="common">Bulbous honey fungus</name>
    <name type="synonym">Armillaria bulbosa</name>
    <dbReference type="NCBI Taxonomy" id="47427"/>
    <lineage>
        <taxon>Eukaryota</taxon>
        <taxon>Fungi</taxon>
        <taxon>Dikarya</taxon>
        <taxon>Basidiomycota</taxon>
        <taxon>Agaricomycotina</taxon>
        <taxon>Agaricomycetes</taxon>
        <taxon>Agaricomycetidae</taxon>
        <taxon>Agaricales</taxon>
        <taxon>Marasmiineae</taxon>
        <taxon>Physalacriaceae</taxon>
        <taxon>Armillaria</taxon>
    </lineage>
</organism>
<feature type="compositionally biased region" description="Polar residues" evidence="2">
    <location>
        <begin position="110"/>
        <end position="124"/>
    </location>
</feature>
<feature type="region of interest" description="Disordered" evidence="2">
    <location>
        <begin position="80"/>
        <end position="187"/>
    </location>
</feature>
<evidence type="ECO:0000313" key="3">
    <source>
        <dbReference type="EMBL" id="PBK99804.1"/>
    </source>
</evidence>
<dbReference type="Proteomes" id="UP000217790">
    <property type="component" value="Unassembled WGS sequence"/>
</dbReference>
<evidence type="ECO:0000256" key="1">
    <source>
        <dbReference type="SAM" id="Coils"/>
    </source>
</evidence>
<proteinExistence type="predicted"/>
<accession>A0A2H3E0Y2</accession>
<dbReference type="STRING" id="47427.A0A2H3E0Y2"/>
<reference evidence="4" key="1">
    <citation type="journal article" date="2017" name="Nat. Ecol. Evol.">
        <title>Genome expansion and lineage-specific genetic innovations in the forest pathogenic fungi Armillaria.</title>
        <authorList>
            <person name="Sipos G."/>
            <person name="Prasanna A.N."/>
            <person name="Walter M.C."/>
            <person name="O'Connor E."/>
            <person name="Balint B."/>
            <person name="Krizsan K."/>
            <person name="Kiss B."/>
            <person name="Hess J."/>
            <person name="Varga T."/>
            <person name="Slot J."/>
            <person name="Riley R."/>
            <person name="Boka B."/>
            <person name="Rigling D."/>
            <person name="Barry K."/>
            <person name="Lee J."/>
            <person name="Mihaltcheva S."/>
            <person name="LaButti K."/>
            <person name="Lipzen A."/>
            <person name="Waldron R."/>
            <person name="Moloney N.M."/>
            <person name="Sperisen C."/>
            <person name="Kredics L."/>
            <person name="Vagvoelgyi C."/>
            <person name="Patrignani A."/>
            <person name="Fitzpatrick D."/>
            <person name="Nagy I."/>
            <person name="Doyle S."/>
            <person name="Anderson J.B."/>
            <person name="Grigoriev I.V."/>
            <person name="Gueldener U."/>
            <person name="Muensterkoetter M."/>
            <person name="Nagy L.G."/>
        </authorList>
    </citation>
    <scope>NUCLEOTIDE SEQUENCE [LARGE SCALE GENOMIC DNA]</scope>
    <source>
        <strain evidence="4">Ar21-2</strain>
    </source>
</reference>
<dbReference type="EMBL" id="KZ293647">
    <property type="protein sequence ID" value="PBK99804.1"/>
    <property type="molecule type" value="Genomic_DNA"/>
</dbReference>